<evidence type="ECO:0000313" key="5">
    <source>
        <dbReference type="EMBL" id="MDQ0224901.1"/>
    </source>
</evidence>
<keyword evidence="3 5" id="KW-0808">Transferase</keyword>
<dbReference type="GO" id="GO:0016757">
    <property type="term" value="F:glycosyltransferase activity"/>
    <property type="evidence" value="ECO:0007669"/>
    <property type="project" value="UniProtKB-KW"/>
</dbReference>
<evidence type="ECO:0000256" key="2">
    <source>
        <dbReference type="ARBA" id="ARBA00022676"/>
    </source>
</evidence>
<evidence type="ECO:0000259" key="4">
    <source>
        <dbReference type="Pfam" id="PF00535"/>
    </source>
</evidence>
<sequence length="275" mass="32063">MHRSPKVSVIMGIYNCEDTLSESIESIINQTYKDWELIICDDASTDSSYKIACHYAKRYSNKIIVIRNNENIKLAGTLNKCLSIAAGEYIARQDGDDISLINRLEKQVDFLDNNLHYMVVGTGMIPFDDLGENGIRIGKPEPRKEDIPKNRIFMHATIMMRREAYMALNGYRVATRTRRAEDFDLWIRFFAKGYRGYNLQEALYKVREDNSAFARRRFKHYTDLSLLIFLACKTLKLPIKYYLFMLKPLIIGLCPTLIVRNYHRFKDSVINEKSI</sequence>
<proteinExistence type="inferred from homology"/>
<dbReference type="InterPro" id="IPR050834">
    <property type="entry name" value="Glycosyltransf_2"/>
</dbReference>
<name>A0ABT9YZ57_9BACI</name>
<dbReference type="Gene3D" id="3.90.550.10">
    <property type="entry name" value="Spore Coat Polysaccharide Biosynthesis Protein SpsA, Chain A"/>
    <property type="match status" value="1"/>
</dbReference>
<organism evidence="5 6">
    <name type="scientific">Metabacillus niabensis</name>
    <dbReference type="NCBI Taxonomy" id="324854"/>
    <lineage>
        <taxon>Bacteria</taxon>
        <taxon>Bacillati</taxon>
        <taxon>Bacillota</taxon>
        <taxon>Bacilli</taxon>
        <taxon>Bacillales</taxon>
        <taxon>Bacillaceae</taxon>
        <taxon>Metabacillus</taxon>
    </lineage>
</organism>
<dbReference type="InterPro" id="IPR029044">
    <property type="entry name" value="Nucleotide-diphossugar_trans"/>
</dbReference>
<dbReference type="InterPro" id="IPR001173">
    <property type="entry name" value="Glyco_trans_2-like"/>
</dbReference>
<comment type="similarity">
    <text evidence="1">Belongs to the glycosyltransferase 2 family.</text>
</comment>
<dbReference type="Proteomes" id="UP001232245">
    <property type="component" value="Unassembled WGS sequence"/>
</dbReference>
<protein>
    <submittedName>
        <fullName evidence="5">Glycosyltransferase EpsE</fullName>
        <ecNumber evidence="5">2.4.-.-</ecNumber>
    </submittedName>
</protein>
<feature type="domain" description="Glycosyltransferase 2-like" evidence="4">
    <location>
        <begin position="8"/>
        <end position="165"/>
    </location>
</feature>
<keyword evidence="2 5" id="KW-0328">Glycosyltransferase</keyword>
<reference evidence="5 6" key="1">
    <citation type="submission" date="2023-07" db="EMBL/GenBank/DDBJ databases">
        <title>Genomic Encyclopedia of Type Strains, Phase IV (KMG-IV): sequencing the most valuable type-strain genomes for metagenomic binning, comparative biology and taxonomic classification.</title>
        <authorList>
            <person name="Goeker M."/>
        </authorList>
    </citation>
    <scope>NUCLEOTIDE SEQUENCE [LARGE SCALE GENOMIC DNA]</scope>
    <source>
        <strain evidence="5 6">DSM 17723</strain>
    </source>
</reference>
<comment type="caution">
    <text evidence="5">The sequence shown here is derived from an EMBL/GenBank/DDBJ whole genome shotgun (WGS) entry which is preliminary data.</text>
</comment>
<evidence type="ECO:0000256" key="3">
    <source>
        <dbReference type="ARBA" id="ARBA00022679"/>
    </source>
</evidence>
<dbReference type="Pfam" id="PF00535">
    <property type="entry name" value="Glycos_transf_2"/>
    <property type="match status" value="1"/>
</dbReference>
<keyword evidence="6" id="KW-1185">Reference proteome</keyword>
<accession>A0ABT9YZ57</accession>
<dbReference type="EC" id="2.4.-.-" evidence="5"/>
<dbReference type="PANTHER" id="PTHR43685:SF5">
    <property type="entry name" value="GLYCOSYLTRANSFERASE EPSE-RELATED"/>
    <property type="match status" value="1"/>
</dbReference>
<evidence type="ECO:0000313" key="6">
    <source>
        <dbReference type="Proteomes" id="UP001232245"/>
    </source>
</evidence>
<evidence type="ECO:0000256" key="1">
    <source>
        <dbReference type="ARBA" id="ARBA00006739"/>
    </source>
</evidence>
<dbReference type="RefSeq" id="WP_174881606.1">
    <property type="nucleotide sequence ID" value="NZ_CADEPK010000378.1"/>
</dbReference>
<gene>
    <name evidence="5" type="ORF">J2S02_001230</name>
</gene>
<dbReference type="SUPFAM" id="SSF53448">
    <property type="entry name" value="Nucleotide-diphospho-sugar transferases"/>
    <property type="match status" value="1"/>
</dbReference>
<dbReference type="PANTHER" id="PTHR43685">
    <property type="entry name" value="GLYCOSYLTRANSFERASE"/>
    <property type="match status" value="1"/>
</dbReference>
<dbReference type="EMBL" id="JAUSTZ010000002">
    <property type="protein sequence ID" value="MDQ0224901.1"/>
    <property type="molecule type" value="Genomic_DNA"/>
</dbReference>